<evidence type="ECO:0000313" key="7">
    <source>
        <dbReference type="Proteomes" id="UP000308230"/>
    </source>
</evidence>
<evidence type="ECO:0000259" key="5">
    <source>
        <dbReference type="PROSITE" id="PS51332"/>
    </source>
</evidence>
<dbReference type="EMBL" id="SWLG01000018">
    <property type="protein sequence ID" value="TLS35616.1"/>
    <property type="molecule type" value="Genomic_DNA"/>
</dbReference>
<dbReference type="Gene3D" id="1.10.1660.10">
    <property type="match status" value="1"/>
</dbReference>
<dbReference type="InterPro" id="IPR047057">
    <property type="entry name" value="MerR_fam"/>
</dbReference>
<organism evidence="6 7">
    <name type="scientific">Exobacillus caeni</name>
    <dbReference type="NCBI Taxonomy" id="2574798"/>
    <lineage>
        <taxon>Bacteria</taxon>
        <taxon>Bacillati</taxon>
        <taxon>Bacillota</taxon>
        <taxon>Bacilli</taxon>
        <taxon>Bacillales</taxon>
        <taxon>Guptibacillaceae</taxon>
        <taxon>Exobacillus</taxon>
    </lineage>
</organism>
<dbReference type="Gene3D" id="1.10.1240.10">
    <property type="entry name" value="Methionine synthase domain"/>
    <property type="match status" value="1"/>
</dbReference>
<dbReference type="InterPro" id="IPR036724">
    <property type="entry name" value="Cobalamin-bd_sf"/>
</dbReference>
<dbReference type="GO" id="GO:0031419">
    <property type="term" value="F:cobalamin binding"/>
    <property type="evidence" value="ECO:0007669"/>
    <property type="project" value="InterPro"/>
</dbReference>
<gene>
    <name evidence="6" type="ORF">FCL54_19125</name>
</gene>
<evidence type="ECO:0000256" key="3">
    <source>
        <dbReference type="ARBA" id="ARBA00023163"/>
    </source>
</evidence>
<keyword evidence="3" id="KW-0804">Transcription</keyword>
<dbReference type="InterPro" id="IPR000551">
    <property type="entry name" value="MerR-type_HTH_dom"/>
</dbReference>
<dbReference type="Proteomes" id="UP000308230">
    <property type="component" value="Unassembled WGS sequence"/>
</dbReference>
<dbReference type="PANTHER" id="PTHR30204:SF67">
    <property type="entry name" value="HTH-TYPE TRANSCRIPTIONAL REGULATOR MLRA-RELATED"/>
    <property type="match status" value="1"/>
</dbReference>
<dbReference type="Pfam" id="PF02310">
    <property type="entry name" value="B12-binding"/>
    <property type="match status" value="1"/>
</dbReference>
<evidence type="ECO:0000259" key="4">
    <source>
        <dbReference type="PROSITE" id="PS50937"/>
    </source>
</evidence>
<dbReference type="SUPFAM" id="SSF46955">
    <property type="entry name" value="Putative DNA-binding domain"/>
    <property type="match status" value="1"/>
</dbReference>
<dbReference type="InterPro" id="IPR003759">
    <property type="entry name" value="Cbl-bd_cap"/>
</dbReference>
<dbReference type="InterPro" id="IPR009061">
    <property type="entry name" value="DNA-bd_dom_put_sf"/>
</dbReference>
<feature type="domain" description="B12-binding" evidence="5">
    <location>
        <begin position="178"/>
        <end position="302"/>
    </location>
</feature>
<dbReference type="GO" id="GO:0003677">
    <property type="term" value="F:DNA binding"/>
    <property type="evidence" value="ECO:0007669"/>
    <property type="project" value="UniProtKB-KW"/>
</dbReference>
<dbReference type="PANTHER" id="PTHR30204">
    <property type="entry name" value="REDOX-CYCLING DRUG-SENSING TRANSCRIPTIONAL ACTIVATOR SOXR"/>
    <property type="match status" value="1"/>
</dbReference>
<dbReference type="InterPro" id="IPR006158">
    <property type="entry name" value="Cobalamin-bd"/>
</dbReference>
<accession>A0A5R9EZI5</accession>
<dbReference type="GO" id="GO:0046872">
    <property type="term" value="F:metal ion binding"/>
    <property type="evidence" value="ECO:0007669"/>
    <property type="project" value="InterPro"/>
</dbReference>
<sequence>MASGEGKYNIKAVSKILGIQPGTLRAWERRYKIISPKRNEAGHRLYTDEHVAVLRWLLDKIDKGFTISQAIDLLESGDNTFESFIATEDKDRAGMLADEMLSVLLRFDEKKAQELLNQAFALFSIEKVVLDILANLLVKVGHMWENNKITVAHEHFTSAFLRSRIGMIFHTLPVDGHLPKVVAVCGPEEEHELGLLIFTLYLRRKGFEVIYLGSGIPKEDISVVIEETNPTILFLSCTLVTNLPETLSLVDELKNVFPDLKVGLGGSAVIKMPQENRQAFEDILVGTTREEWDSWLKEKLSR</sequence>
<dbReference type="Pfam" id="PF02607">
    <property type="entry name" value="B12-binding_2"/>
    <property type="match status" value="1"/>
</dbReference>
<name>A0A5R9EZI5_9BACL</name>
<evidence type="ECO:0000256" key="2">
    <source>
        <dbReference type="ARBA" id="ARBA00023125"/>
    </source>
</evidence>
<keyword evidence="7" id="KW-1185">Reference proteome</keyword>
<reference evidence="6 7" key="1">
    <citation type="submission" date="2019-04" db="EMBL/GenBank/DDBJ databases">
        <title>Bacillus caeni sp. nov., a bacterium isolated from mangrove sediment.</title>
        <authorList>
            <person name="Huang H."/>
            <person name="Mo K."/>
            <person name="Hu Y."/>
        </authorList>
    </citation>
    <scope>NUCLEOTIDE SEQUENCE [LARGE SCALE GENOMIC DNA]</scope>
    <source>
        <strain evidence="6 7">HB172195</strain>
    </source>
</reference>
<evidence type="ECO:0000313" key="6">
    <source>
        <dbReference type="EMBL" id="TLS35616.1"/>
    </source>
</evidence>
<dbReference type="PROSITE" id="PS51332">
    <property type="entry name" value="B12_BINDING"/>
    <property type="match status" value="1"/>
</dbReference>
<dbReference type="Gene3D" id="3.40.50.280">
    <property type="entry name" value="Cobalamin-binding domain"/>
    <property type="match status" value="1"/>
</dbReference>
<dbReference type="SUPFAM" id="SSF52242">
    <property type="entry name" value="Cobalamin (vitamin B12)-binding domain"/>
    <property type="match status" value="1"/>
</dbReference>
<dbReference type="OrthoDB" id="9800334at2"/>
<keyword evidence="1" id="KW-0805">Transcription regulation</keyword>
<dbReference type="CDD" id="cd01104">
    <property type="entry name" value="HTH_MlrA-CarA"/>
    <property type="match status" value="1"/>
</dbReference>
<evidence type="ECO:0000256" key="1">
    <source>
        <dbReference type="ARBA" id="ARBA00023015"/>
    </source>
</evidence>
<proteinExistence type="predicted"/>
<dbReference type="Pfam" id="PF13411">
    <property type="entry name" value="MerR_1"/>
    <property type="match status" value="1"/>
</dbReference>
<dbReference type="InterPro" id="IPR036594">
    <property type="entry name" value="Meth_synthase_dom"/>
</dbReference>
<protein>
    <submittedName>
        <fullName evidence="6">MerR family transcriptional regulator</fullName>
    </submittedName>
</protein>
<dbReference type="SMART" id="SM00422">
    <property type="entry name" value="HTH_MERR"/>
    <property type="match status" value="1"/>
</dbReference>
<keyword evidence="2" id="KW-0238">DNA-binding</keyword>
<dbReference type="RefSeq" id="WP_138128550.1">
    <property type="nucleotide sequence ID" value="NZ_SWLG01000018.1"/>
</dbReference>
<dbReference type="AlphaFoldDB" id="A0A5R9EZI5"/>
<dbReference type="PROSITE" id="PS50937">
    <property type="entry name" value="HTH_MERR_2"/>
    <property type="match status" value="1"/>
</dbReference>
<feature type="domain" description="HTH merR-type" evidence="4">
    <location>
        <begin position="7"/>
        <end position="76"/>
    </location>
</feature>
<dbReference type="GO" id="GO:0003700">
    <property type="term" value="F:DNA-binding transcription factor activity"/>
    <property type="evidence" value="ECO:0007669"/>
    <property type="project" value="InterPro"/>
</dbReference>
<comment type="caution">
    <text evidence="6">The sequence shown here is derived from an EMBL/GenBank/DDBJ whole genome shotgun (WGS) entry which is preliminary data.</text>
</comment>